<proteinExistence type="predicted"/>
<accession>A0A1I6GAF4</accession>
<organism evidence="3 4">
    <name type="scientific">Marinobacter gudaonensis</name>
    <dbReference type="NCBI Taxonomy" id="375760"/>
    <lineage>
        <taxon>Bacteria</taxon>
        <taxon>Pseudomonadati</taxon>
        <taxon>Pseudomonadota</taxon>
        <taxon>Gammaproteobacteria</taxon>
        <taxon>Pseudomonadales</taxon>
        <taxon>Marinobacteraceae</taxon>
        <taxon>Marinobacter</taxon>
    </lineage>
</organism>
<dbReference type="STRING" id="375760.SAMN04488073_0317"/>
<dbReference type="InterPro" id="IPR035965">
    <property type="entry name" value="PAS-like_dom_sf"/>
</dbReference>
<dbReference type="InterPro" id="IPR013767">
    <property type="entry name" value="PAS_fold"/>
</dbReference>
<dbReference type="OrthoDB" id="6366277at2"/>
<dbReference type="AlphaFoldDB" id="A0A1I6GAF4"/>
<dbReference type="EMBL" id="FOYV01000001">
    <property type="protein sequence ID" value="SFR39120.1"/>
    <property type="molecule type" value="Genomic_DNA"/>
</dbReference>
<dbReference type="Gene3D" id="3.30.450.20">
    <property type="entry name" value="PAS domain"/>
    <property type="match status" value="1"/>
</dbReference>
<dbReference type="RefSeq" id="WP_091985230.1">
    <property type="nucleotide sequence ID" value="NZ_FOYV01000001.1"/>
</dbReference>
<dbReference type="GO" id="GO:0006355">
    <property type="term" value="P:regulation of DNA-templated transcription"/>
    <property type="evidence" value="ECO:0007669"/>
    <property type="project" value="InterPro"/>
</dbReference>
<evidence type="ECO:0000313" key="3">
    <source>
        <dbReference type="EMBL" id="SFR39120.1"/>
    </source>
</evidence>
<dbReference type="InterPro" id="IPR000014">
    <property type="entry name" value="PAS"/>
</dbReference>
<keyword evidence="1" id="KW-0175">Coiled coil</keyword>
<evidence type="ECO:0000256" key="1">
    <source>
        <dbReference type="SAM" id="Coils"/>
    </source>
</evidence>
<feature type="coiled-coil region" evidence="1">
    <location>
        <begin position="67"/>
        <end position="98"/>
    </location>
</feature>
<gene>
    <name evidence="3" type="ORF">SAMN04488073_0317</name>
</gene>
<dbReference type="SMART" id="SM00091">
    <property type="entry name" value="PAS"/>
    <property type="match status" value="1"/>
</dbReference>
<feature type="domain" description="PAS" evidence="2">
    <location>
        <begin position="93"/>
        <end position="159"/>
    </location>
</feature>
<sequence>MTTNKGLSWAENRAQLRLHAENVIRGGADKVTNIEGGALGVDALALLYRRASDPDFAADALKLLHELQTHQVELDLLLEQLQTSEAELTEELAHYQALYRFAPVACLVVSREGRVIESNAAAVALLGCTPEHSEEQTLTQYLAPPGRGDVANLLDRLETPGAIATCKAWLAGNDSFELSINASLISSGELIMIVMSHYPAPHSHPVRA</sequence>
<dbReference type="Proteomes" id="UP000199290">
    <property type="component" value="Unassembled WGS sequence"/>
</dbReference>
<reference evidence="4" key="1">
    <citation type="submission" date="2016-10" db="EMBL/GenBank/DDBJ databases">
        <authorList>
            <person name="Varghese N."/>
            <person name="Submissions S."/>
        </authorList>
    </citation>
    <scope>NUCLEOTIDE SEQUENCE [LARGE SCALE GENOMIC DNA]</scope>
    <source>
        <strain evidence="4">CGMCC 1.6294</strain>
    </source>
</reference>
<dbReference type="NCBIfam" id="TIGR00229">
    <property type="entry name" value="sensory_box"/>
    <property type="match status" value="1"/>
</dbReference>
<keyword evidence="4" id="KW-1185">Reference proteome</keyword>
<dbReference type="SUPFAM" id="SSF55785">
    <property type="entry name" value="PYP-like sensor domain (PAS domain)"/>
    <property type="match status" value="1"/>
</dbReference>
<evidence type="ECO:0000313" key="4">
    <source>
        <dbReference type="Proteomes" id="UP000199290"/>
    </source>
</evidence>
<protein>
    <submittedName>
        <fullName evidence="3">PAS domain S-box-containing protein</fullName>
    </submittedName>
</protein>
<name>A0A1I6GAF4_9GAMM</name>
<evidence type="ECO:0000259" key="2">
    <source>
        <dbReference type="SMART" id="SM00091"/>
    </source>
</evidence>
<dbReference type="Pfam" id="PF00989">
    <property type="entry name" value="PAS"/>
    <property type="match status" value="1"/>
</dbReference>
<dbReference type="CDD" id="cd00130">
    <property type="entry name" value="PAS"/>
    <property type="match status" value="1"/>
</dbReference>